<reference evidence="2 3" key="1">
    <citation type="journal article" date="2020" name="ISME J.">
        <title>Uncovering the hidden diversity of litter-decomposition mechanisms in mushroom-forming fungi.</title>
        <authorList>
            <person name="Floudas D."/>
            <person name="Bentzer J."/>
            <person name="Ahren D."/>
            <person name="Johansson T."/>
            <person name="Persson P."/>
            <person name="Tunlid A."/>
        </authorList>
    </citation>
    <scope>NUCLEOTIDE SEQUENCE [LARGE SCALE GENOMIC DNA]</scope>
    <source>
        <strain evidence="2 3">CBS 291.85</strain>
    </source>
</reference>
<feature type="signal peptide" evidence="1">
    <location>
        <begin position="1"/>
        <end position="21"/>
    </location>
</feature>
<feature type="chain" id="PRO_5034394101" evidence="1">
    <location>
        <begin position="22"/>
        <end position="125"/>
    </location>
</feature>
<dbReference type="OrthoDB" id="2317741at2759"/>
<comment type="caution">
    <text evidence="2">The sequence shown here is derived from an EMBL/GenBank/DDBJ whole genome shotgun (WGS) entry which is preliminary data.</text>
</comment>
<dbReference type="Proteomes" id="UP000559256">
    <property type="component" value="Unassembled WGS sequence"/>
</dbReference>
<keyword evidence="3" id="KW-1185">Reference proteome</keyword>
<gene>
    <name evidence="2" type="ORF">D9758_014455</name>
</gene>
<evidence type="ECO:0000313" key="2">
    <source>
        <dbReference type="EMBL" id="KAF5330273.1"/>
    </source>
</evidence>
<proteinExistence type="predicted"/>
<accession>A0A8H5BVU8</accession>
<evidence type="ECO:0000313" key="3">
    <source>
        <dbReference type="Proteomes" id="UP000559256"/>
    </source>
</evidence>
<protein>
    <submittedName>
        <fullName evidence="2">Uncharacterized protein</fullName>
    </submittedName>
</protein>
<keyword evidence="1" id="KW-0732">Signal</keyword>
<dbReference type="AlphaFoldDB" id="A0A8H5BVU8"/>
<name>A0A8H5BVU8_9AGAR</name>
<organism evidence="2 3">
    <name type="scientific">Tetrapyrgos nigripes</name>
    <dbReference type="NCBI Taxonomy" id="182062"/>
    <lineage>
        <taxon>Eukaryota</taxon>
        <taxon>Fungi</taxon>
        <taxon>Dikarya</taxon>
        <taxon>Basidiomycota</taxon>
        <taxon>Agaricomycotina</taxon>
        <taxon>Agaricomycetes</taxon>
        <taxon>Agaricomycetidae</taxon>
        <taxon>Agaricales</taxon>
        <taxon>Marasmiineae</taxon>
        <taxon>Marasmiaceae</taxon>
        <taxon>Tetrapyrgos</taxon>
    </lineage>
</organism>
<sequence length="125" mass="13790">MPSIYAVAIFFLAALLNLVLSAPLAVRDVYAPPVLCPHNGTVWKVGHKHNVTWDISNPPAQITNRLGMIVLVKNGRLDIDHPLAKGFEITTGRFEIKVPDVKPGVYKLVLFGDSGNDSEEFRIEN</sequence>
<dbReference type="EMBL" id="JAACJM010000331">
    <property type="protein sequence ID" value="KAF5330273.1"/>
    <property type="molecule type" value="Genomic_DNA"/>
</dbReference>
<evidence type="ECO:0000256" key="1">
    <source>
        <dbReference type="SAM" id="SignalP"/>
    </source>
</evidence>